<keyword evidence="2" id="KW-1185">Reference proteome</keyword>
<organism evidence="1 2">
    <name type="scientific">Pisum sativum</name>
    <name type="common">Garden pea</name>
    <name type="synonym">Lathyrus oleraceus</name>
    <dbReference type="NCBI Taxonomy" id="3888"/>
    <lineage>
        <taxon>Eukaryota</taxon>
        <taxon>Viridiplantae</taxon>
        <taxon>Streptophyta</taxon>
        <taxon>Embryophyta</taxon>
        <taxon>Tracheophyta</taxon>
        <taxon>Spermatophyta</taxon>
        <taxon>Magnoliopsida</taxon>
        <taxon>eudicotyledons</taxon>
        <taxon>Gunneridae</taxon>
        <taxon>Pentapetalae</taxon>
        <taxon>rosids</taxon>
        <taxon>fabids</taxon>
        <taxon>Fabales</taxon>
        <taxon>Fabaceae</taxon>
        <taxon>Papilionoideae</taxon>
        <taxon>50 kb inversion clade</taxon>
        <taxon>NPAAA clade</taxon>
        <taxon>Hologalegina</taxon>
        <taxon>IRL clade</taxon>
        <taxon>Fabeae</taxon>
        <taxon>Lathyrus</taxon>
    </lineage>
</organism>
<dbReference type="EMBL" id="JAMSHJ010000001">
    <property type="protein sequence ID" value="KAI5441971.1"/>
    <property type="molecule type" value="Genomic_DNA"/>
</dbReference>
<name>A0A9D4YLU6_PEA</name>
<dbReference type="AlphaFoldDB" id="A0A9D4YLU6"/>
<protein>
    <submittedName>
        <fullName evidence="1">Uncharacterized protein</fullName>
    </submittedName>
</protein>
<reference evidence="1 2" key="1">
    <citation type="journal article" date="2022" name="Nat. Genet.">
        <title>Improved pea reference genome and pan-genome highlight genomic features and evolutionary characteristics.</title>
        <authorList>
            <person name="Yang T."/>
            <person name="Liu R."/>
            <person name="Luo Y."/>
            <person name="Hu S."/>
            <person name="Wang D."/>
            <person name="Wang C."/>
            <person name="Pandey M.K."/>
            <person name="Ge S."/>
            <person name="Xu Q."/>
            <person name="Li N."/>
            <person name="Li G."/>
            <person name="Huang Y."/>
            <person name="Saxena R.K."/>
            <person name="Ji Y."/>
            <person name="Li M."/>
            <person name="Yan X."/>
            <person name="He Y."/>
            <person name="Liu Y."/>
            <person name="Wang X."/>
            <person name="Xiang C."/>
            <person name="Varshney R.K."/>
            <person name="Ding H."/>
            <person name="Gao S."/>
            <person name="Zong X."/>
        </authorList>
    </citation>
    <scope>NUCLEOTIDE SEQUENCE [LARGE SCALE GENOMIC DNA]</scope>
    <source>
        <strain evidence="1 2">cv. Zhongwan 6</strain>
    </source>
</reference>
<evidence type="ECO:0000313" key="1">
    <source>
        <dbReference type="EMBL" id="KAI5441971.1"/>
    </source>
</evidence>
<accession>A0A9D4YLU6</accession>
<sequence>MGNNLEGVNRLSKGNFPSYHEQLGSYGSLDVTKIEHEAVNGHTNEVFDMMKWNATYTIDSSKCILDLRTVSNKDGKINSVSFQVSDEMYSDGNIWFAVLSFKHAFIFMGVEAREVFLCWKRRERAETMEILVTIQVSSEVGLDISVHGPAQHPARALNSMFNDVMKTGIWKLTKCSHCASMVRDHCDSESEDSDDSLPLHVYHGKKYSQSVIDNGGVVNGNNNVL</sequence>
<dbReference type="Gramene" id="Psat01G0114700-T2">
    <property type="protein sequence ID" value="KAI5441971.1"/>
    <property type="gene ID" value="KIW84_011147"/>
</dbReference>
<comment type="caution">
    <text evidence="1">The sequence shown here is derived from an EMBL/GenBank/DDBJ whole genome shotgun (WGS) entry which is preliminary data.</text>
</comment>
<proteinExistence type="predicted"/>
<dbReference type="Proteomes" id="UP001058974">
    <property type="component" value="Chromosome 1"/>
</dbReference>
<evidence type="ECO:0000313" key="2">
    <source>
        <dbReference type="Proteomes" id="UP001058974"/>
    </source>
</evidence>
<gene>
    <name evidence="1" type="ORF">KIW84_011147</name>
</gene>